<gene>
    <name evidence="2" type="ORF">PCOR1329_LOCUS10113</name>
</gene>
<organism evidence="2 3">
    <name type="scientific">Prorocentrum cordatum</name>
    <dbReference type="NCBI Taxonomy" id="2364126"/>
    <lineage>
        <taxon>Eukaryota</taxon>
        <taxon>Sar</taxon>
        <taxon>Alveolata</taxon>
        <taxon>Dinophyceae</taxon>
        <taxon>Prorocentrales</taxon>
        <taxon>Prorocentraceae</taxon>
        <taxon>Prorocentrum</taxon>
    </lineage>
</organism>
<accession>A0ABN9QA37</accession>
<dbReference type="Proteomes" id="UP001189429">
    <property type="component" value="Unassembled WGS sequence"/>
</dbReference>
<keyword evidence="3" id="KW-1185">Reference proteome</keyword>
<comment type="caution">
    <text evidence="2">The sequence shown here is derived from an EMBL/GenBank/DDBJ whole genome shotgun (WGS) entry which is preliminary data.</text>
</comment>
<protein>
    <submittedName>
        <fullName evidence="2">Uncharacterized protein</fullName>
    </submittedName>
</protein>
<name>A0ABN9QA37_9DINO</name>
<sequence>MWADVEDADGWAQGRRRARAEPRADADGGRSHGRRRLRAQPKGQMPRADCAARAHLAAEGEDSVRDGAQMITQAVGFRGRTVGALRCKSAAKIVEGGPCLVFLSLAREGLKDFGVEGVLSALGEACVQVVLRWEARSSIGDCVSYSWVASPLEDKTRALFALEAGQPA</sequence>
<feature type="region of interest" description="Disordered" evidence="1">
    <location>
        <begin position="1"/>
        <end position="48"/>
    </location>
</feature>
<evidence type="ECO:0000313" key="3">
    <source>
        <dbReference type="Proteomes" id="UP001189429"/>
    </source>
</evidence>
<proteinExistence type="predicted"/>
<reference evidence="2" key="1">
    <citation type="submission" date="2023-10" db="EMBL/GenBank/DDBJ databases">
        <authorList>
            <person name="Chen Y."/>
            <person name="Shah S."/>
            <person name="Dougan E. K."/>
            <person name="Thang M."/>
            <person name="Chan C."/>
        </authorList>
    </citation>
    <scope>NUCLEOTIDE SEQUENCE [LARGE SCALE GENOMIC DNA]</scope>
</reference>
<evidence type="ECO:0000313" key="2">
    <source>
        <dbReference type="EMBL" id="CAK0802702.1"/>
    </source>
</evidence>
<dbReference type="EMBL" id="CAUYUJ010002857">
    <property type="protein sequence ID" value="CAK0802702.1"/>
    <property type="molecule type" value="Genomic_DNA"/>
</dbReference>
<feature type="compositionally biased region" description="Basic and acidic residues" evidence="1">
    <location>
        <begin position="19"/>
        <end position="30"/>
    </location>
</feature>
<evidence type="ECO:0000256" key="1">
    <source>
        <dbReference type="SAM" id="MobiDB-lite"/>
    </source>
</evidence>